<organism evidence="2 3">
    <name type="scientific">Tessaracoccus oleiagri</name>
    <dbReference type="NCBI Taxonomy" id="686624"/>
    <lineage>
        <taxon>Bacteria</taxon>
        <taxon>Bacillati</taxon>
        <taxon>Actinomycetota</taxon>
        <taxon>Actinomycetes</taxon>
        <taxon>Propionibacteriales</taxon>
        <taxon>Propionibacteriaceae</taxon>
        <taxon>Tessaracoccus</taxon>
    </lineage>
</organism>
<name>A0A1G9I2M2_9ACTN</name>
<accession>A0A1G9I2M2</accession>
<dbReference type="InterPro" id="IPR001845">
    <property type="entry name" value="HTH_ArsR_DNA-bd_dom"/>
</dbReference>
<proteinExistence type="predicted"/>
<evidence type="ECO:0000259" key="1">
    <source>
        <dbReference type="SMART" id="SM00418"/>
    </source>
</evidence>
<feature type="domain" description="HTH arsR-type" evidence="1">
    <location>
        <begin position="10"/>
        <end position="90"/>
    </location>
</feature>
<dbReference type="STRING" id="686624.SAMN04488242_0689"/>
<keyword evidence="3" id="KW-1185">Reference proteome</keyword>
<dbReference type="Pfam" id="PF12840">
    <property type="entry name" value="HTH_20"/>
    <property type="match status" value="1"/>
</dbReference>
<evidence type="ECO:0000313" key="2">
    <source>
        <dbReference type="EMBL" id="SDL19497.1"/>
    </source>
</evidence>
<dbReference type="RefSeq" id="WP_093248919.1">
    <property type="nucleotide sequence ID" value="NZ_FNGP01000001.1"/>
</dbReference>
<dbReference type="InterPro" id="IPR036390">
    <property type="entry name" value="WH_DNA-bd_sf"/>
</dbReference>
<protein>
    <submittedName>
        <fullName evidence="2">Helix-turn-helix domain-containing protein</fullName>
    </submittedName>
</protein>
<dbReference type="Proteomes" id="UP000199475">
    <property type="component" value="Unassembled WGS sequence"/>
</dbReference>
<dbReference type="Gene3D" id="6.10.140.2180">
    <property type="match status" value="1"/>
</dbReference>
<dbReference type="InterPro" id="IPR036388">
    <property type="entry name" value="WH-like_DNA-bd_sf"/>
</dbReference>
<dbReference type="SUPFAM" id="SSF46785">
    <property type="entry name" value="Winged helix' DNA-binding domain"/>
    <property type="match status" value="1"/>
</dbReference>
<dbReference type="SMART" id="SM00418">
    <property type="entry name" value="HTH_ARSR"/>
    <property type="match status" value="1"/>
</dbReference>
<dbReference type="Gene3D" id="1.10.10.10">
    <property type="entry name" value="Winged helix-like DNA-binding domain superfamily/Winged helix DNA-binding domain"/>
    <property type="match status" value="1"/>
</dbReference>
<sequence>MARTESTAHLVLHPVRLRIIQTLLGGRRLTTGQIAKELDDVTTATLYRQVATLAEAGILDVVGERRIRGAVERTYELHVEASQLSPEELAKMTPDEHRQAFAAFVSGLLATFEAYTRTGDVDLYRDRIGYRQAALWLTDEELDKLVEDLRAEVARRAHNQPGRGRKRRLLSTIMTLDRAQPTDD</sequence>
<dbReference type="GO" id="GO:0003700">
    <property type="term" value="F:DNA-binding transcription factor activity"/>
    <property type="evidence" value="ECO:0007669"/>
    <property type="project" value="InterPro"/>
</dbReference>
<gene>
    <name evidence="2" type="ORF">SAMN04488242_0689</name>
</gene>
<dbReference type="AlphaFoldDB" id="A0A1G9I2M2"/>
<dbReference type="EMBL" id="FNGP01000001">
    <property type="protein sequence ID" value="SDL19497.1"/>
    <property type="molecule type" value="Genomic_DNA"/>
</dbReference>
<dbReference type="OrthoDB" id="5949858at2"/>
<evidence type="ECO:0000313" key="3">
    <source>
        <dbReference type="Proteomes" id="UP000199475"/>
    </source>
</evidence>
<reference evidence="2 3" key="1">
    <citation type="submission" date="2016-10" db="EMBL/GenBank/DDBJ databases">
        <authorList>
            <person name="de Groot N.N."/>
        </authorList>
    </citation>
    <scope>NUCLEOTIDE SEQUENCE [LARGE SCALE GENOMIC DNA]</scope>
    <source>
        <strain evidence="2 3">CGMCC 1.9159</strain>
    </source>
</reference>